<dbReference type="Proteomes" id="UP000828941">
    <property type="component" value="Chromosome 10"/>
</dbReference>
<comment type="caution">
    <text evidence="1">The sequence shown here is derived from an EMBL/GenBank/DDBJ whole genome shotgun (WGS) entry which is preliminary data.</text>
</comment>
<proteinExistence type="predicted"/>
<name>A0ACB9M1V1_BAUVA</name>
<reference evidence="1 2" key="1">
    <citation type="journal article" date="2022" name="DNA Res.">
        <title>Chromosomal-level genome assembly of the orchid tree Bauhinia variegata (Leguminosae; Cercidoideae) supports the allotetraploid origin hypothesis of Bauhinia.</title>
        <authorList>
            <person name="Zhong Y."/>
            <person name="Chen Y."/>
            <person name="Zheng D."/>
            <person name="Pang J."/>
            <person name="Liu Y."/>
            <person name="Luo S."/>
            <person name="Meng S."/>
            <person name="Qian L."/>
            <person name="Wei D."/>
            <person name="Dai S."/>
            <person name="Zhou R."/>
        </authorList>
    </citation>
    <scope>NUCLEOTIDE SEQUENCE [LARGE SCALE GENOMIC DNA]</scope>
    <source>
        <strain evidence="1">BV-YZ2020</strain>
    </source>
</reference>
<accession>A0ACB9M1V1</accession>
<sequence length="746" mass="85173">MALSFTSQPQLQPQYYSFGRHGHRVSPQLRSLSTAVSNIVSQLPQPQKNNHHDSNQKLKLFSSPNHAPKRSLTKPAVAKIINALLHHSDHDHDKDRNPLTLSDEQILEEIYETHVHSDTKFDIESLFILVDNILKRSTHVVDGVLQGTHANLDHLEEKIPKANYNPPLCTLKNISSEISCKTPGDVTAHRVTVAILQKLKEYSWDAKAVLTLAAFAQEYGEFSLLAQLQSTNTLAKSVAILNKVPALTKPAAVQKHRNAIIELNNLVKVTLQVIEAIFELEKLTTYDVRDVPALETAIEQIPVDVFWTIITVVSIVIQIHALTDELDEKQELFPYGQKINTILAKLRKQIALINEQKEYAEYQKSIWKLLKTPTEIVEVFKLLFFWKNVPKTPIYDTTTKTLVELDVLKKKNVFLFISTLDITEDEYNDLYPVYEKIKTETSYTILWVPIVEQWTDDLKKKFEILKAKIPGFVLQHFEPIVGLNFIKEKWQFKKKPLFVTLSPQGKVLHENAFHLLQVYGIKGFPFTKTIEEKITKETSWIESLVKDIHPKIQQWIREERYIFFYGGKDKDWIQQFTKHATAIANDASVKGLKITIELFNVENEPQNKVGRFWKGVESLFLTSVTTTTTTITQDVQKLLSYKNESGWSVLTKGSQVVVAGHGTSFLQTLVEFDKWKVNLPKLGFEVVVNDHHKHVVKATHRCSHLEVPQVAGKIPEIIKCPECDRPMEVFVSYKCCHDKSAASATA</sequence>
<evidence type="ECO:0000313" key="2">
    <source>
        <dbReference type="Proteomes" id="UP000828941"/>
    </source>
</evidence>
<evidence type="ECO:0000313" key="1">
    <source>
        <dbReference type="EMBL" id="KAI4317948.1"/>
    </source>
</evidence>
<gene>
    <name evidence="1" type="ORF">L6164_025769</name>
</gene>
<protein>
    <submittedName>
        <fullName evidence="1">Uncharacterized protein</fullName>
    </submittedName>
</protein>
<dbReference type="EMBL" id="CM039435">
    <property type="protein sequence ID" value="KAI4317948.1"/>
    <property type="molecule type" value="Genomic_DNA"/>
</dbReference>
<organism evidence="1 2">
    <name type="scientific">Bauhinia variegata</name>
    <name type="common">Purple orchid tree</name>
    <name type="synonym">Phanera variegata</name>
    <dbReference type="NCBI Taxonomy" id="167791"/>
    <lineage>
        <taxon>Eukaryota</taxon>
        <taxon>Viridiplantae</taxon>
        <taxon>Streptophyta</taxon>
        <taxon>Embryophyta</taxon>
        <taxon>Tracheophyta</taxon>
        <taxon>Spermatophyta</taxon>
        <taxon>Magnoliopsida</taxon>
        <taxon>eudicotyledons</taxon>
        <taxon>Gunneridae</taxon>
        <taxon>Pentapetalae</taxon>
        <taxon>rosids</taxon>
        <taxon>fabids</taxon>
        <taxon>Fabales</taxon>
        <taxon>Fabaceae</taxon>
        <taxon>Cercidoideae</taxon>
        <taxon>Cercideae</taxon>
        <taxon>Bauhiniinae</taxon>
        <taxon>Bauhinia</taxon>
    </lineage>
</organism>
<keyword evidence="2" id="KW-1185">Reference proteome</keyword>